<accession>A0A1S3DRR7</accession>
<keyword evidence="1" id="KW-1185">Reference proteome</keyword>
<dbReference type="OMA" id="RIDYCSA"/>
<protein>
    <submittedName>
        <fullName evidence="2">Uncharacterized protein LOC103523243</fullName>
    </submittedName>
</protein>
<dbReference type="AlphaFoldDB" id="A0A1S3DRR7"/>
<sequence length="262" mass="30194">MNFEIEHLVQWAKRNCLIINPQKTKVMLICSSGLRRSISFPIPNIEVDGNVVELVDKARNLGITFDNSLSWVDEVSKIRKKIFGSLYTLRRIKNFTTQNSKLLLIKSYVLPLFEYCAPLLNGITQEQSNRLQVAQNACVRYVYGVKRWEHITPYYNRARLLRLEDRKKILTLCLLYKILVSKSPPYLYEKFQFRSSVTTRVTRSHDLLLDIPPHNTTSYANSFLLASATLWNSVPFNILNSLSVKSFQASLQLAVSEGLFQA</sequence>
<evidence type="ECO:0000313" key="2">
    <source>
        <dbReference type="RefSeq" id="XP_008486526.1"/>
    </source>
</evidence>
<proteinExistence type="predicted"/>
<dbReference type="KEGG" id="dci:103523243"/>
<dbReference type="GeneID" id="103523243"/>
<name>A0A1S3DRR7_DIACI</name>
<reference evidence="2" key="1">
    <citation type="submission" date="2025-08" db="UniProtKB">
        <authorList>
            <consortium name="RefSeq"/>
        </authorList>
    </citation>
    <scope>IDENTIFICATION</scope>
</reference>
<dbReference type="PANTHER" id="PTHR33332">
    <property type="entry name" value="REVERSE TRANSCRIPTASE DOMAIN-CONTAINING PROTEIN"/>
    <property type="match status" value="1"/>
</dbReference>
<dbReference type="RefSeq" id="XP_008486526.1">
    <property type="nucleotide sequence ID" value="XM_008488304.3"/>
</dbReference>
<dbReference type="STRING" id="121845.A0A1S3DRR7"/>
<gene>
    <name evidence="2" type="primary">LOC103523243</name>
</gene>
<evidence type="ECO:0000313" key="1">
    <source>
        <dbReference type="Proteomes" id="UP000079169"/>
    </source>
</evidence>
<dbReference type="Proteomes" id="UP000079169">
    <property type="component" value="Unplaced"/>
</dbReference>
<organism evidence="1 2">
    <name type="scientific">Diaphorina citri</name>
    <name type="common">Asian citrus psyllid</name>
    <dbReference type="NCBI Taxonomy" id="121845"/>
    <lineage>
        <taxon>Eukaryota</taxon>
        <taxon>Metazoa</taxon>
        <taxon>Ecdysozoa</taxon>
        <taxon>Arthropoda</taxon>
        <taxon>Hexapoda</taxon>
        <taxon>Insecta</taxon>
        <taxon>Pterygota</taxon>
        <taxon>Neoptera</taxon>
        <taxon>Paraneoptera</taxon>
        <taxon>Hemiptera</taxon>
        <taxon>Sternorrhyncha</taxon>
        <taxon>Psylloidea</taxon>
        <taxon>Psyllidae</taxon>
        <taxon>Diaphorininae</taxon>
        <taxon>Diaphorina</taxon>
    </lineage>
</organism>
<dbReference type="PaxDb" id="121845-A0A1S3DRR7"/>